<sequence length="1470" mass="164918">MNIRWIVCFKGDDNHNNTLLCTDLGEVKLKNVFSEISESTEGILTKFVISDYDSTKDPLNIRETQHNPSWNDDTADACAQGCKQIKYRTITVPVGKSLFMEVIHLTPYTQTNFTDAEVCDILEHLLIFLDNKKLILRALCQQMALDCGLYDRINSLLLGLRTEPAQLHSKLLDLALEIGKHICLSVKDHRGNAMLALNEEDINERLLVDINLSEINRLFVPTVLITSSDFLVHNDDSLCELYANKQSDCEFTVDIELPVLPSDTAAQRLSEVLMCRFLALDSTKKIVIRFRGLECDFNLNFIHGKEIRAVFENCTLMRGSCSHINLKELTIVNSKITASLVLPDGMEKVTLKNVNVAANGKLRLGRNCKTVVMRNVSGNICVPYLQQNFCIEFNSQWSFELSGHDDEHIGRLLIENVTISGLLVVINQSVHTVILKNIILPSNSILLVQKSVKELLLETFLGTVHLYGAVQAFGPICVEVFDGKLKVEESGIGKRTKIALERAKLTKNAHLDKKISHVDLCDVEIAAGCSLKLHGSEQHISLKNCTGTVFFANIPGFEQIKFGRTLQAEDHLGVIPVQVFLCTRTVMGRMSRLVLHFLQFEENVRLCDNTKDIILKNIEIHDEYSLVVGNNFEQLTLQNCRGRVVIPGVSFSEGKQTGLLLNGGQIRIVRLPDDIYDITAENIQFTGDLAFAMRVHAAEICNAGMCADSTITFANECQSLNLQGNVACIRVLAATTLKTLSLRGTDVSNNSQLLAVPVERFTAENVTMHHRTMSRADVPSVLTSLNIANRSTMVSITNTNVPVNITSIVRHVIRGESPLLTTPDSVFCLNEDPSVQLNELHLAHFHVHSNLEIVREILSLSLKEITAGSNSTIRVNKELESITIDNCLVNIDFTETRGLRSIVLSRTALIYNQVLHLPISYLSLSSVVIDQNVSLNECVKTAKLKDVRIEKDYTFKVNRNIHELDISGSVGIVNMSGIGGLDSMVLEQKHQIRVINGNTPNVTFLYISDYHFNNNMVLPNDIGTVFLRNVNIPSDHKLVLGNNCQHMVIESSHVRTELSRLTLLKSVILKRMQPAVLKTVLAMFSSVSKIIVLDMVVYSGTVLSIGANIVAVRLQGVTCYGEFRDGEKCSEISLLHCSGKYDFSKVALLKKLILIPMLEKTHPFVVVFPPLGHVEDLEIAYNFADAYFKDVLLKCVNLQRLIIHGLCLSDTNPAYSTPIFPNEVFHIPINDWQLEEKFTSYSARTERMYNQEEKKEIMNLKMNALVKIVFGVNMYSKLKSLKLLGFGLDGDNVELLRKFKALQTLFVDYDFSDKMLFAHLPAGLMTLEITRRKNLVCVNPEPKTFDPIALEHLKKQKNLRNLSLCGVLCADGNILQYLPAKLHVLKVTWSPVKAFNKFDGNITKRIVKKLILFLNDDFNNVGFGGNLIRKQCRDVFNYLGQFILFDALEELVVEKKHKMVSINPKTFKIK</sequence>
<dbReference type="Proteomes" id="UP000011081">
    <property type="component" value="Unassembled WGS sequence"/>
</dbReference>
<proteinExistence type="predicted"/>
<dbReference type="GeneID" id="19880078"/>
<protein>
    <submittedName>
        <fullName evidence="1">Uncharacterized protein</fullName>
    </submittedName>
</protein>
<dbReference type="HOGENOM" id="CLU_004199_2_0_1"/>
<dbReference type="EMBL" id="GL877452">
    <property type="protein sequence ID" value="ELA46284.1"/>
    <property type="molecule type" value="Genomic_DNA"/>
</dbReference>
<reference evidence="2" key="1">
    <citation type="submission" date="2011-03" db="EMBL/GenBank/DDBJ databases">
        <title>The genome sequence of Vavraia culicis strain floridensis.</title>
        <authorList>
            <consortium name="The Broad Institute Genome Sequencing Platform"/>
            <person name="Cuomo C."/>
            <person name="Becnel J."/>
            <person name="Sanscrainte N."/>
            <person name="Young S.K."/>
            <person name="Zeng Q."/>
            <person name="Gargeya S."/>
            <person name="Fitzgerald M."/>
            <person name="Haas B."/>
            <person name="Abouelleil A."/>
            <person name="Alvarado L."/>
            <person name="Arachchi H.M."/>
            <person name="Berlin A."/>
            <person name="Chapman S.B."/>
            <person name="Gearin G."/>
            <person name="Goldberg J."/>
            <person name="Griggs A."/>
            <person name="Gujja S."/>
            <person name="Hansen M."/>
            <person name="Heiman D."/>
            <person name="Howarth C."/>
            <person name="Larimer J."/>
            <person name="Lui A."/>
            <person name="MacDonald P.J.P."/>
            <person name="McCowen C."/>
            <person name="Montmayeur A."/>
            <person name="Murphy C."/>
            <person name="Neiman D."/>
            <person name="Pearson M."/>
            <person name="Priest M."/>
            <person name="Roberts A."/>
            <person name="Saif S."/>
            <person name="Shea T."/>
            <person name="Sisk P."/>
            <person name="Stolte C."/>
            <person name="Sykes S."/>
            <person name="Wortman J."/>
            <person name="Nusbaum C."/>
            <person name="Birren B."/>
        </authorList>
    </citation>
    <scope>NUCLEOTIDE SEQUENCE [LARGE SCALE GENOMIC DNA]</scope>
    <source>
        <strain evidence="2">floridensis</strain>
    </source>
</reference>
<dbReference type="SUPFAM" id="SSF52047">
    <property type="entry name" value="RNI-like"/>
    <property type="match status" value="1"/>
</dbReference>
<name>L2GRM0_VAVCU</name>
<dbReference type="VEuPathDB" id="MicrosporidiaDB:VCUG_02212"/>
<dbReference type="RefSeq" id="XP_008075224.1">
    <property type="nucleotide sequence ID" value="XM_008077033.1"/>
</dbReference>
<evidence type="ECO:0000313" key="2">
    <source>
        <dbReference type="Proteomes" id="UP000011081"/>
    </source>
</evidence>
<gene>
    <name evidence="1" type="ORF">VCUG_02212</name>
</gene>
<dbReference type="InParanoid" id="L2GRM0"/>
<keyword evidence="2" id="KW-1185">Reference proteome</keyword>
<organism evidence="1 2">
    <name type="scientific">Vavraia culicis (isolate floridensis)</name>
    <name type="common">Microsporidian parasite</name>
    <dbReference type="NCBI Taxonomy" id="948595"/>
    <lineage>
        <taxon>Eukaryota</taxon>
        <taxon>Fungi</taxon>
        <taxon>Fungi incertae sedis</taxon>
        <taxon>Microsporidia</taxon>
        <taxon>Pleistophoridae</taxon>
        <taxon>Vavraia</taxon>
    </lineage>
</organism>
<accession>L2GRM0</accession>
<evidence type="ECO:0000313" key="1">
    <source>
        <dbReference type="EMBL" id="ELA46284.1"/>
    </source>
</evidence>